<dbReference type="EC" id="3.-.-.-" evidence="3"/>
<keyword evidence="1" id="KW-0732">Signal</keyword>
<dbReference type="PANTHER" id="PTHR46825:SF9">
    <property type="entry name" value="BETA-LACTAMASE-RELATED DOMAIN-CONTAINING PROTEIN"/>
    <property type="match status" value="1"/>
</dbReference>
<evidence type="ECO:0000313" key="3">
    <source>
        <dbReference type="EMBL" id="MFC0685319.1"/>
    </source>
</evidence>
<evidence type="ECO:0000259" key="2">
    <source>
        <dbReference type="Pfam" id="PF00144"/>
    </source>
</evidence>
<organism evidence="3 4">
    <name type="scientific">Novosphingobium clariflavum</name>
    <dbReference type="NCBI Taxonomy" id="2029884"/>
    <lineage>
        <taxon>Bacteria</taxon>
        <taxon>Pseudomonadati</taxon>
        <taxon>Pseudomonadota</taxon>
        <taxon>Alphaproteobacteria</taxon>
        <taxon>Sphingomonadales</taxon>
        <taxon>Sphingomonadaceae</taxon>
        <taxon>Novosphingobium</taxon>
    </lineage>
</organism>
<proteinExistence type="predicted"/>
<comment type="caution">
    <text evidence="3">The sequence shown here is derived from an EMBL/GenBank/DDBJ whole genome shotgun (WGS) entry which is preliminary data.</text>
</comment>
<gene>
    <name evidence="3" type="ORF">ACFFF8_11990</name>
</gene>
<keyword evidence="3" id="KW-0378">Hydrolase</keyword>
<dbReference type="SUPFAM" id="SSF56601">
    <property type="entry name" value="beta-lactamase/transpeptidase-like"/>
    <property type="match status" value="1"/>
</dbReference>
<dbReference type="Pfam" id="PF00144">
    <property type="entry name" value="Beta-lactamase"/>
    <property type="match status" value="1"/>
</dbReference>
<reference evidence="3 4" key="1">
    <citation type="submission" date="2024-09" db="EMBL/GenBank/DDBJ databases">
        <authorList>
            <person name="Sun Q."/>
            <person name="Mori K."/>
        </authorList>
    </citation>
    <scope>NUCLEOTIDE SEQUENCE [LARGE SCALE GENOMIC DNA]</scope>
    <source>
        <strain evidence="3 4">CICC 11035S</strain>
    </source>
</reference>
<dbReference type="EMBL" id="JBHLTM010000046">
    <property type="protein sequence ID" value="MFC0685319.1"/>
    <property type="molecule type" value="Genomic_DNA"/>
</dbReference>
<dbReference type="GO" id="GO:0016787">
    <property type="term" value="F:hydrolase activity"/>
    <property type="evidence" value="ECO:0007669"/>
    <property type="project" value="UniProtKB-KW"/>
</dbReference>
<dbReference type="RefSeq" id="WP_267223554.1">
    <property type="nucleotide sequence ID" value="NZ_JAPCWC010000024.1"/>
</dbReference>
<feature type="chain" id="PRO_5045730205" evidence="1">
    <location>
        <begin position="24"/>
        <end position="543"/>
    </location>
</feature>
<dbReference type="InterPro" id="IPR050491">
    <property type="entry name" value="AmpC-like"/>
</dbReference>
<dbReference type="Gene3D" id="3.40.710.10">
    <property type="entry name" value="DD-peptidase/beta-lactamase superfamily"/>
    <property type="match status" value="1"/>
</dbReference>
<name>A0ABV6S7U9_9SPHN</name>
<keyword evidence="4" id="KW-1185">Reference proteome</keyword>
<dbReference type="PANTHER" id="PTHR46825">
    <property type="entry name" value="D-ALANYL-D-ALANINE-CARBOXYPEPTIDASE/ENDOPEPTIDASE AMPH"/>
    <property type="match status" value="1"/>
</dbReference>
<evidence type="ECO:0000256" key="1">
    <source>
        <dbReference type="SAM" id="SignalP"/>
    </source>
</evidence>
<dbReference type="InterPro" id="IPR001466">
    <property type="entry name" value="Beta-lactam-related"/>
</dbReference>
<protein>
    <submittedName>
        <fullName evidence="3">Serine hydrolase domain-containing protein</fullName>
        <ecNumber evidence="3">3.-.-.-</ecNumber>
    </submittedName>
</protein>
<feature type="signal peptide" evidence="1">
    <location>
        <begin position="1"/>
        <end position="23"/>
    </location>
</feature>
<dbReference type="InterPro" id="IPR012338">
    <property type="entry name" value="Beta-lactam/transpept-like"/>
</dbReference>
<dbReference type="Proteomes" id="UP001589858">
    <property type="component" value="Unassembled WGS sequence"/>
</dbReference>
<evidence type="ECO:0000313" key="4">
    <source>
        <dbReference type="Proteomes" id="UP001589858"/>
    </source>
</evidence>
<accession>A0ABV6S7U9</accession>
<feature type="domain" description="Beta-lactamase-related" evidence="2">
    <location>
        <begin position="44"/>
        <end position="360"/>
    </location>
</feature>
<sequence>MKLSLTPIAGVMTAIGLSSLAQAAPTPASAPASAAQIAAVDTVFARWNHKDTPGCAVAVSRGGQVIAERVYGMASLELGVPATLESIYEAGSDSKQFTAAATLMLAREGKLSLDDDIRKYVPEMPDYGAPITIRHLLHHTSGLRDWGSVAAIEGWPRNSRTADNQDMLGILVRQKQLNYAPGAHYLYSNSNFNLLAIIVQRVSGQSLADFTHGRIFVPLGMTHTRWRDDHGDVVVGRTGAYDFDKGLYRNDQVIEDAYGNGGLLTTVGDLVKWQAALDDDRFGPGFTQTMQQPTTLNDGTRIAYALALVNLDHNGEQEVSHSGSTGGYRAWMARYPRQKLAVSLLCNGGNADTPTLGRAVADVFLPAFKAKPYTPKAPLPTGLYADGMTGFPVRFAADAQGQLTADGRVLVPVSAGRWALREDIFAFTKSGLVRENREGERIPYRKVEQVTAFDPKDYTGRFCGVDTSGCLTFRQQGDALVYDGPRWSSRPLAAAYADVFTGDALPQSSAVTVKFKRDASGKVTSLRFGESRAYDVEFRRAEG</sequence>